<comment type="subcellular location">
    <subcellularLocation>
        <location evidence="1">Membrane</location>
        <topology evidence="1">Multi-pass membrane protein</topology>
    </subcellularLocation>
</comment>
<dbReference type="Pfam" id="PF00005">
    <property type="entry name" value="ABC_tran"/>
    <property type="match status" value="2"/>
</dbReference>
<keyword evidence="10" id="KW-0175">Coiled coil</keyword>
<dbReference type="GO" id="GO:0140359">
    <property type="term" value="F:ABC-type transporter activity"/>
    <property type="evidence" value="ECO:0007669"/>
    <property type="project" value="InterPro"/>
</dbReference>
<evidence type="ECO:0000256" key="4">
    <source>
        <dbReference type="ARBA" id="ARBA00022692"/>
    </source>
</evidence>
<dbReference type="SUPFAM" id="SSF90123">
    <property type="entry name" value="ABC transporter transmembrane region"/>
    <property type="match status" value="2"/>
</dbReference>
<dbReference type="InterPro" id="IPR044726">
    <property type="entry name" value="ABCC_6TM_D2"/>
</dbReference>
<evidence type="ECO:0000256" key="7">
    <source>
        <dbReference type="ARBA" id="ARBA00022840"/>
    </source>
</evidence>
<dbReference type="SUPFAM" id="SSF52540">
    <property type="entry name" value="P-loop containing nucleoside triphosphate hydrolases"/>
    <property type="match status" value="2"/>
</dbReference>
<evidence type="ECO:0000256" key="5">
    <source>
        <dbReference type="ARBA" id="ARBA00022737"/>
    </source>
</evidence>
<keyword evidence="3" id="KW-0813">Transport</keyword>
<feature type="transmembrane region" description="Helical" evidence="12">
    <location>
        <begin position="843"/>
        <end position="865"/>
    </location>
</feature>
<dbReference type="PANTHER" id="PTHR24223:SF449">
    <property type="entry name" value="ABC TRANSPORTER C FAMILY MEMBER 9"/>
    <property type="match status" value="1"/>
</dbReference>
<keyword evidence="5" id="KW-0677">Repeat</keyword>
<dbReference type="SMART" id="SM00382">
    <property type="entry name" value="AAA"/>
    <property type="match status" value="2"/>
</dbReference>
<evidence type="ECO:0000256" key="10">
    <source>
        <dbReference type="SAM" id="Coils"/>
    </source>
</evidence>
<feature type="coiled-coil region" evidence="10">
    <location>
        <begin position="16"/>
        <end position="51"/>
    </location>
</feature>
<dbReference type="InterPro" id="IPR003593">
    <property type="entry name" value="AAA+_ATPase"/>
</dbReference>
<feature type="transmembrane region" description="Helical" evidence="12">
    <location>
        <begin position="351"/>
        <end position="377"/>
    </location>
</feature>
<proteinExistence type="inferred from homology"/>
<evidence type="ECO:0000256" key="2">
    <source>
        <dbReference type="ARBA" id="ARBA00009726"/>
    </source>
</evidence>
<feature type="transmembrane region" description="Helical" evidence="12">
    <location>
        <begin position="919"/>
        <end position="939"/>
    </location>
</feature>
<evidence type="ECO:0000256" key="8">
    <source>
        <dbReference type="ARBA" id="ARBA00022989"/>
    </source>
</evidence>
<dbReference type="FunFam" id="1.20.1560.10:FF:000013">
    <property type="entry name" value="ABC transporter C family member 2"/>
    <property type="match status" value="1"/>
</dbReference>
<sequence>MIRNRIKNQLSKYSLLSDYSEILEEEEKEEEEEKKKRNELLEQEIEENKKTKPCPENDASLFSKFTFGWVTKLILKAYIKNSLNINDIFDVPNYLKSSFTSKFLKNNQTFKSNTKYSLILNIYMKFIISKNKKLILTQLLKVLFTFLSPLILKLFIEFIKKPNSEKSIIEGLVYCGLLFLTSFLSSMIDEYYVWFGMIASSQVRGCLTSMIFEKSLRLSNSARIKYNTGKITNLMSIDVENFCNFFWTNSVEIFFQPFQLIFLLILLISEVGWSGLVGTAAILISFPINSYLAKKTSDHYEKSLKYTDKRVATTTEFIKGIRFSKLYTWEPFFLKKIDKQRTQELKSLFDWAFYWMCETIVITTNSTFIFVATFATFSLSGNTIKLETAFTAMSILESIRILLILLPCSYYSLMELIPSNKRIESFLSTSEINEKLINTTKHNQIDHVTINNGTFKWNEENFEESDDDDDDDDDDDQDNKKEEKEKENKEEEEEEEGRKDIDKGEEDKNEQEENNIKNQFVLENINFKAPIGKLTIICSPVGGGKTSLINALIGEIHKINGEVNVPDNISYTDQNAFLLSTSLRQNILFGKELDIDYYKQVIEACCLTTDLAQLAALDLTEIGEGGINLSGGQKQRVSLARALYSNSDCIIMDEPLSAVDPEVANYLFEKCINGMMKNKTRILVTHQIQFIPFADHIVIIKDGSIIQGSYKELKEEKSIDFESLVFIKSNTTTNSNNEENEENVSNKKIKKEQTIDEKEIMESIKVNYCKELRERAKLLVEEDKNEGEVSLDTYKQYLKYGSSNLNLLITFSIFLIGLVVNKLSDFWLTIWTEQSLKDKSQVFYIGGYVLIFIISLLLIFLRYYMVTKISFASAKKLHNLLITSVSNSSIQFFDSNPSGRIVNRFSNDISNIDTSMSGMFLDTFSYVFAIVIGIISIVYINPMTIVPFAILSIFYYQIQTLYRASVRELNRCISVSQSPIISFLSECCSGLSTIRSFKQQSRFIGIMNDYIDDSLKCEFANFAVEMWISTRLEFLSSIIVLVVSLFTLFNSYSSPALSVLAVSTARSMTSYLKGGSRQLVDLEKKMNSFERINSYINLPVEAVKSYDSDTVELVNWPWKGEVKFNNVQVNYHLNSEPSLKDFTLSVKAKEKIGIVGRTGAGKTTIGSSLFRMVECSSGSISIDGVDIKTVGLNKLRGSIGIVPQDPWLFSGTIRSNIDPFNQYDDEKIWNYLELVKLKKLILDMPLKLKTKIQENGNTLSFGQKQLLCLCRCLLKNPKLIVMDEATSGIDYQTAETIKSVICENLINSTMLTIAHRLDTIIDSNKIAVIDKGKLVEFDTPTNLMNSNSKFRKIVKFQTKLNNIS</sequence>
<comment type="caution">
    <text evidence="15">The sequence shown here is derived from an EMBL/GenBank/DDBJ whole genome shotgun (WGS) entry which is preliminary data.</text>
</comment>
<evidence type="ECO:0000259" key="14">
    <source>
        <dbReference type="PROSITE" id="PS50929"/>
    </source>
</evidence>
<feature type="domain" description="ABC transmembrane type-1" evidence="14">
    <location>
        <begin position="134"/>
        <end position="396"/>
    </location>
</feature>
<dbReference type="CDD" id="cd03250">
    <property type="entry name" value="ABCC_MRP_domain1"/>
    <property type="match status" value="1"/>
</dbReference>
<feature type="domain" description="ABC transporter" evidence="13">
    <location>
        <begin position="1122"/>
        <end position="1356"/>
    </location>
</feature>
<name>A0AAN7Z1H7_9MYCE</name>
<dbReference type="GO" id="GO:0030587">
    <property type="term" value="P:sorocarp development"/>
    <property type="evidence" value="ECO:0007669"/>
    <property type="project" value="UniProtKB-ARBA"/>
</dbReference>
<evidence type="ECO:0000256" key="12">
    <source>
        <dbReference type="SAM" id="Phobius"/>
    </source>
</evidence>
<dbReference type="FunFam" id="1.20.1560.10:FF:000080">
    <property type="entry name" value="ABC transporter C family member 1"/>
    <property type="match status" value="1"/>
</dbReference>
<dbReference type="InterPro" id="IPR011527">
    <property type="entry name" value="ABC1_TM_dom"/>
</dbReference>
<dbReference type="InterPro" id="IPR017871">
    <property type="entry name" value="ABC_transporter-like_CS"/>
</dbReference>
<feature type="compositionally biased region" description="Basic and acidic residues" evidence="11">
    <location>
        <begin position="478"/>
        <end position="489"/>
    </location>
</feature>
<feature type="transmembrane region" description="Helical" evidence="12">
    <location>
        <begin position="260"/>
        <end position="286"/>
    </location>
</feature>
<organism evidence="15 16">
    <name type="scientific">Dictyostelium firmibasis</name>
    <dbReference type="NCBI Taxonomy" id="79012"/>
    <lineage>
        <taxon>Eukaryota</taxon>
        <taxon>Amoebozoa</taxon>
        <taxon>Evosea</taxon>
        <taxon>Eumycetozoa</taxon>
        <taxon>Dictyostelia</taxon>
        <taxon>Dictyosteliales</taxon>
        <taxon>Dictyosteliaceae</taxon>
        <taxon>Dictyostelium</taxon>
    </lineage>
</organism>
<dbReference type="Pfam" id="PF00664">
    <property type="entry name" value="ABC_membrane"/>
    <property type="match status" value="2"/>
</dbReference>
<feature type="region of interest" description="Disordered" evidence="11">
    <location>
        <begin position="461"/>
        <end position="515"/>
    </location>
</feature>
<feature type="transmembrane region" description="Helical" evidence="12">
    <location>
        <begin position="134"/>
        <end position="156"/>
    </location>
</feature>
<keyword evidence="6" id="KW-0547">Nucleotide-binding</keyword>
<dbReference type="FunFam" id="3.40.50.300:FF:000610">
    <property type="entry name" value="Multidrug resistance-associated ABC transporter"/>
    <property type="match status" value="1"/>
</dbReference>
<evidence type="ECO:0000313" key="16">
    <source>
        <dbReference type="Proteomes" id="UP001344447"/>
    </source>
</evidence>
<dbReference type="GO" id="GO:0016020">
    <property type="term" value="C:membrane"/>
    <property type="evidence" value="ECO:0007669"/>
    <property type="project" value="UniProtKB-SubCell"/>
</dbReference>
<dbReference type="InterPro" id="IPR044746">
    <property type="entry name" value="ABCC_6TM_D1"/>
</dbReference>
<dbReference type="CDD" id="cd18580">
    <property type="entry name" value="ABC_6TM_ABCC_D2"/>
    <property type="match status" value="1"/>
</dbReference>
<feature type="transmembrane region" description="Helical" evidence="12">
    <location>
        <begin position="168"/>
        <end position="184"/>
    </location>
</feature>
<dbReference type="InterPro" id="IPR050173">
    <property type="entry name" value="ABC_transporter_C-like"/>
</dbReference>
<dbReference type="GO" id="GO:0005524">
    <property type="term" value="F:ATP binding"/>
    <property type="evidence" value="ECO:0007669"/>
    <property type="project" value="UniProtKB-KW"/>
</dbReference>
<accession>A0AAN7Z1H7</accession>
<keyword evidence="8 12" id="KW-1133">Transmembrane helix</keyword>
<evidence type="ECO:0000256" key="6">
    <source>
        <dbReference type="ARBA" id="ARBA00022741"/>
    </source>
</evidence>
<dbReference type="PROSITE" id="PS50893">
    <property type="entry name" value="ABC_TRANSPORTER_2"/>
    <property type="match status" value="2"/>
</dbReference>
<dbReference type="Gene3D" id="3.40.50.300">
    <property type="entry name" value="P-loop containing nucleotide triphosphate hydrolases"/>
    <property type="match status" value="2"/>
</dbReference>
<keyword evidence="7" id="KW-0067">ATP-binding</keyword>
<dbReference type="InterPro" id="IPR027417">
    <property type="entry name" value="P-loop_NTPase"/>
</dbReference>
<dbReference type="Proteomes" id="UP001344447">
    <property type="component" value="Unassembled WGS sequence"/>
</dbReference>
<evidence type="ECO:0000256" key="3">
    <source>
        <dbReference type="ARBA" id="ARBA00022448"/>
    </source>
</evidence>
<protein>
    <submittedName>
        <fullName evidence="15">Uncharacterized protein</fullName>
    </submittedName>
</protein>
<evidence type="ECO:0000259" key="13">
    <source>
        <dbReference type="PROSITE" id="PS50893"/>
    </source>
</evidence>
<dbReference type="PANTHER" id="PTHR24223">
    <property type="entry name" value="ATP-BINDING CASSETTE SUB-FAMILY C"/>
    <property type="match status" value="1"/>
</dbReference>
<evidence type="ECO:0000256" key="11">
    <source>
        <dbReference type="SAM" id="MobiDB-lite"/>
    </source>
</evidence>
<dbReference type="InterPro" id="IPR036640">
    <property type="entry name" value="ABC1_TM_sf"/>
</dbReference>
<keyword evidence="9 12" id="KW-0472">Membrane</keyword>
<feature type="compositionally biased region" description="Acidic residues" evidence="11">
    <location>
        <begin position="461"/>
        <end position="477"/>
    </location>
</feature>
<dbReference type="Gene3D" id="1.20.1560.10">
    <property type="entry name" value="ABC transporter type 1, transmembrane domain"/>
    <property type="match status" value="2"/>
</dbReference>
<dbReference type="CDD" id="cd18579">
    <property type="entry name" value="ABC_6TM_ABCC_D1"/>
    <property type="match status" value="1"/>
</dbReference>
<comment type="similarity">
    <text evidence="2">Belongs to the ABC transporter superfamily. ABCC family. Conjugate transporter (TC 3.A.1.208) subfamily.</text>
</comment>
<dbReference type="CDD" id="cd03244">
    <property type="entry name" value="ABCC_MRP_domain2"/>
    <property type="match status" value="1"/>
</dbReference>
<evidence type="ECO:0000256" key="9">
    <source>
        <dbReference type="ARBA" id="ARBA00023136"/>
    </source>
</evidence>
<dbReference type="EMBL" id="JAVFKY010000002">
    <property type="protein sequence ID" value="KAK5580820.1"/>
    <property type="molecule type" value="Genomic_DNA"/>
</dbReference>
<reference evidence="15 16" key="1">
    <citation type="submission" date="2023-11" db="EMBL/GenBank/DDBJ databases">
        <title>Dfirmibasis_genome.</title>
        <authorList>
            <person name="Edelbroek B."/>
            <person name="Kjellin J."/>
            <person name="Jerlstrom-Hultqvist J."/>
            <person name="Soderbom F."/>
        </authorList>
    </citation>
    <scope>NUCLEOTIDE SEQUENCE [LARGE SCALE GENOMIC DNA]</scope>
    <source>
        <strain evidence="15 16">TNS-C-14</strain>
    </source>
</reference>
<feature type="transmembrane region" description="Helical" evidence="12">
    <location>
        <begin position="389"/>
        <end position="413"/>
    </location>
</feature>
<evidence type="ECO:0000256" key="1">
    <source>
        <dbReference type="ARBA" id="ARBA00004141"/>
    </source>
</evidence>
<dbReference type="FunFam" id="3.40.50.300:FF:002822">
    <property type="entry name" value="ABC transporter C family member 7"/>
    <property type="match status" value="1"/>
</dbReference>
<gene>
    <name evidence="15" type="ORF">RB653_000844</name>
</gene>
<dbReference type="PROSITE" id="PS50929">
    <property type="entry name" value="ABC_TM1F"/>
    <property type="match status" value="2"/>
</dbReference>
<feature type="domain" description="ABC transporter" evidence="13">
    <location>
        <begin position="496"/>
        <end position="727"/>
    </location>
</feature>
<keyword evidence="16" id="KW-1185">Reference proteome</keyword>
<feature type="transmembrane region" description="Helical" evidence="12">
    <location>
        <begin position="805"/>
        <end position="823"/>
    </location>
</feature>
<keyword evidence="4 12" id="KW-0812">Transmembrane</keyword>
<evidence type="ECO:0000313" key="15">
    <source>
        <dbReference type="EMBL" id="KAK5580820.1"/>
    </source>
</evidence>
<dbReference type="InterPro" id="IPR003439">
    <property type="entry name" value="ABC_transporter-like_ATP-bd"/>
</dbReference>
<dbReference type="PROSITE" id="PS00211">
    <property type="entry name" value="ABC_TRANSPORTER_1"/>
    <property type="match status" value="2"/>
</dbReference>
<feature type="compositionally biased region" description="Basic and acidic residues" evidence="11">
    <location>
        <begin position="496"/>
        <end position="506"/>
    </location>
</feature>
<feature type="domain" description="ABC transmembrane type-1" evidence="14">
    <location>
        <begin position="805"/>
        <end position="1084"/>
    </location>
</feature>
<dbReference type="GO" id="GO:0016887">
    <property type="term" value="F:ATP hydrolysis activity"/>
    <property type="evidence" value="ECO:0007669"/>
    <property type="project" value="InterPro"/>
</dbReference>